<dbReference type="GO" id="GO:0002953">
    <property type="term" value="F:5'-deoxynucleotidase activity"/>
    <property type="evidence" value="ECO:0007669"/>
    <property type="project" value="InterPro"/>
</dbReference>
<evidence type="ECO:0000313" key="6">
    <source>
        <dbReference type="Proteomes" id="UP000181962"/>
    </source>
</evidence>
<evidence type="ECO:0000259" key="3">
    <source>
        <dbReference type="Pfam" id="PF01048"/>
    </source>
</evidence>
<dbReference type="GO" id="GO:0005737">
    <property type="term" value="C:cytoplasm"/>
    <property type="evidence" value="ECO:0007669"/>
    <property type="project" value="TreeGrafter"/>
</dbReference>
<protein>
    <recommendedName>
        <fullName evidence="7">HD domain-containing protein</fullName>
    </recommendedName>
</protein>
<dbReference type="Gene3D" id="1.10.3210.10">
    <property type="entry name" value="Hypothetical protein af1432"/>
    <property type="match status" value="1"/>
</dbReference>
<dbReference type="SUPFAM" id="SSF53167">
    <property type="entry name" value="Purine and uridine phosphorylases"/>
    <property type="match status" value="1"/>
</dbReference>
<dbReference type="GO" id="GO:0009116">
    <property type="term" value="P:nucleoside metabolic process"/>
    <property type="evidence" value="ECO:0007669"/>
    <property type="project" value="InterPro"/>
</dbReference>
<dbReference type="InterPro" id="IPR039356">
    <property type="entry name" value="YfbR/HDDC2"/>
</dbReference>
<dbReference type="Proteomes" id="UP000181962">
    <property type="component" value="Chromosome"/>
</dbReference>
<proteinExistence type="predicted"/>
<reference evidence="5 6" key="1">
    <citation type="submission" date="2016-11" db="EMBL/GenBank/DDBJ databases">
        <title>Complete Genome Sequence of Bradyrhizobium sp. strain J5, an isolated from soybean nodule in Hokkaido.</title>
        <authorList>
            <person name="Kanehara K."/>
        </authorList>
    </citation>
    <scope>NUCLEOTIDE SEQUENCE [LARGE SCALE GENOMIC DNA]</scope>
    <source>
        <strain evidence="5 6">J5</strain>
    </source>
</reference>
<dbReference type="InterPro" id="IPR027417">
    <property type="entry name" value="P-loop_NTPase"/>
</dbReference>
<dbReference type="Pfam" id="PF01048">
    <property type="entry name" value="PNP_UDP_1"/>
    <property type="match status" value="1"/>
</dbReference>
<dbReference type="AlphaFoldDB" id="A0A1L3FNW9"/>
<dbReference type="GO" id="GO:0046872">
    <property type="term" value="F:metal ion binding"/>
    <property type="evidence" value="ECO:0007669"/>
    <property type="project" value="UniProtKB-KW"/>
</dbReference>
<dbReference type="InterPro" id="IPR035994">
    <property type="entry name" value="Nucleoside_phosphorylase_sf"/>
</dbReference>
<evidence type="ECO:0000256" key="2">
    <source>
        <dbReference type="ARBA" id="ARBA00022801"/>
    </source>
</evidence>
<dbReference type="EMBL" id="CP017637">
    <property type="protein sequence ID" value="APG15027.1"/>
    <property type="molecule type" value="Genomic_DNA"/>
</dbReference>
<evidence type="ECO:0008006" key="7">
    <source>
        <dbReference type="Google" id="ProtNLM"/>
    </source>
</evidence>
<feature type="domain" description="HD" evidence="4">
    <location>
        <begin position="921"/>
        <end position="1077"/>
    </location>
</feature>
<dbReference type="Pfam" id="PF13023">
    <property type="entry name" value="HD_3"/>
    <property type="match status" value="1"/>
</dbReference>
<feature type="domain" description="Nucleoside phosphorylase" evidence="3">
    <location>
        <begin position="9"/>
        <end position="255"/>
    </location>
</feature>
<organism evidence="5 6">
    <name type="scientific">Bradyrhizobium japonicum</name>
    <dbReference type="NCBI Taxonomy" id="375"/>
    <lineage>
        <taxon>Bacteria</taxon>
        <taxon>Pseudomonadati</taxon>
        <taxon>Pseudomonadota</taxon>
        <taxon>Alphaproteobacteria</taxon>
        <taxon>Hyphomicrobiales</taxon>
        <taxon>Nitrobacteraceae</taxon>
        <taxon>Bradyrhizobium</taxon>
    </lineage>
</organism>
<sequence>MTSPEALDVLILIALTEEAETFHDLPFHNLKEAPRLGIFPYHSFEYEDANGTSRRGALVSVGEIGLRIRDAALRFSEKFSPKLVLNVGISGRIKDARVGDVVVPTHINVIDYRAAAQDDEKNGYEILPGGKPAPVSISAGYVVNSVPFKKKNKLPSIDNFAKRMGYTLTPNERRKLKEWEGVKDLAKTPTVVSGPFAVSNLLIKSARFKEHVLKNADRNYVAADMESGLIADGLLTLTPAPPFYAVRAISDPATTQKPEYDAIGNGLIRRWAMSNALDTVKLLIAEPSLFGDERKLSGVSGVPEDYSPEYPGQRILGAPSTSDFDDRFSNMRITVSKRDHGETVLPIRFSKLLSEILEKPRAGSFLVQGRGGGGKTALLRALQLSVNDAHEAPKTVFLDARKIIKEAGSADAVSVLRRRVDRDAPGLIDTKDNVIVFLDGLIGTDSERPIIEALSQLLARNEPTLVLAFGIDHYELQADSNDYPPTPYLHNRKHDRTVDLKAISVNDDALATAVIGGIVRTSGTSTSESPEAIIAALRTLGFLYLNHFVVSIYLHNAGKMAFEGKNSSAFVIQSMQNLYGDLYGRFTSRQFNLLCVAALRSYCRILVKSAGSPELATAHDRYESDFALFPRIVQTALIAKAVVYILGEFNNPKSSSAIFKSTGINEELFLSLVFGNDVNSAVKDLMADQRVEDAVLSAAHKISDTLEPASLSYALYLFGRARSERGRLRAEKAFDTAAQVLLDPGTISPSEQTKFWRLARRSLFISRSLNGDKKATDSYIAAVISDPYEDRLNRSFHLEYYRDHNATGVTVALDHEDRGGNWRRTRQLLGRRIEAAISSGTTGEYDRICILTYFSLVRYRHELAKLSTEQREQEAGLIKRLMASNVTLGPELSAFLIMVEHALSRELYSSLDAVVELFATKAIPRIGWVDRQMTAEKQVVESVASHAYGAMLLVDLLSERLTPKLDPRETTQIIRILLYHDIAEAYIGDYRPTDGETKSKEIPTMHRIAALATYQHLPGLAASFSHFQRFETGADRCASLARDFDKLDAVFQALVYANHFPTLDNRRQFVTGNKERISDPVLREIADEIWRRIEKMPLKSTTAAS</sequence>
<dbReference type="SUPFAM" id="SSF109604">
    <property type="entry name" value="HD-domain/PDEase-like"/>
    <property type="match status" value="1"/>
</dbReference>
<dbReference type="RefSeq" id="WP_038960169.1">
    <property type="nucleotide sequence ID" value="NZ_CP017637.1"/>
</dbReference>
<gene>
    <name evidence="5" type="ORF">BKD09_42610</name>
</gene>
<evidence type="ECO:0000313" key="5">
    <source>
        <dbReference type="EMBL" id="APG15027.1"/>
    </source>
</evidence>
<dbReference type="OrthoDB" id="8245819at2"/>
<dbReference type="PANTHER" id="PTHR11845">
    <property type="entry name" value="5'-DEOXYNUCLEOTIDASE HDDC2"/>
    <property type="match status" value="1"/>
</dbReference>
<name>A0A1L3FNW9_BRAJP</name>
<dbReference type="InterPro" id="IPR000845">
    <property type="entry name" value="Nucleoside_phosphorylase_d"/>
</dbReference>
<dbReference type="SUPFAM" id="SSF52540">
    <property type="entry name" value="P-loop containing nucleoside triphosphate hydrolases"/>
    <property type="match status" value="1"/>
</dbReference>
<evidence type="ECO:0000259" key="4">
    <source>
        <dbReference type="Pfam" id="PF13023"/>
    </source>
</evidence>
<keyword evidence="2" id="KW-0378">Hydrolase</keyword>
<accession>A0A1L3FNW9</accession>
<dbReference type="PANTHER" id="PTHR11845:SF13">
    <property type="entry name" value="5'-DEOXYNUCLEOTIDASE HDDC2"/>
    <property type="match status" value="1"/>
</dbReference>
<dbReference type="Gene3D" id="3.40.50.1580">
    <property type="entry name" value="Nucleoside phosphorylase domain"/>
    <property type="match status" value="1"/>
</dbReference>
<keyword evidence="1" id="KW-0479">Metal-binding</keyword>
<evidence type="ECO:0000256" key="1">
    <source>
        <dbReference type="ARBA" id="ARBA00022723"/>
    </source>
</evidence>
<dbReference type="InterPro" id="IPR006674">
    <property type="entry name" value="HD_domain"/>
</dbReference>